<feature type="signal peptide" evidence="1">
    <location>
        <begin position="1"/>
        <end position="29"/>
    </location>
</feature>
<accession>A0A4Q2T6I0</accession>
<protein>
    <submittedName>
        <fullName evidence="3">CAP domain-containing protein</fullName>
    </submittedName>
</protein>
<evidence type="ECO:0000313" key="3">
    <source>
        <dbReference type="EMBL" id="RYC13693.1"/>
    </source>
</evidence>
<dbReference type="Pfam" id="PF00188">
    <property type="entry name" value="CAP"/>
    <property type="match status" value="1"/>
</dbReference>
<organism evidence="3 4">
    <name type="scientific">Nocardioides zhouii</name>
    <dbReference type="NCBI Taxonomy" id="1168729"/>
    <lineage>
        <taxon>Bacteria</taxon>
        <taxon>Bacillati</taxon>
        <taxon>Actinomycetota</taxon>
        <taxon>Actinomycetes</taxon>
        <taxon>Propionibacteriales</taxon>
        <taxon>Nocardioidaceae</taxon>
        <taxon>Nocardioides</taxon>
    </lineage>
</organism>
<feature type="domain" description="SCP" evidence="2">
    <location>
        <begin position="78"/>
        <end position="185"/>
    </location>
</feature>
<keyword evidence="4" id="KW-1185">Reference proteome</keyword>
<dbReference type="Proteomes" id="UP000291101">
    <property type="component" value="Unassembled WGS sequence"/>
</dbReference>
<name>A0A4Q2T6I0_9ACTN</name>
<dbReference type="AlphaFoldDB" id="A0A4Q2T6I0"/>
<dbReference type="EMBL" id="SDWV01000003">
    <property type="protein sequence ID" value="RYC13693.1"/>
    <property type="molecule type" value="Genomic_DNA"/>
</dbReference>
<proteinExistence type="predicted"/>
<keyword evidence="1" id="KW-0732">Signal</keyword>
<reference evidence="3 4" key="1">
    <citation type="submission" date="2019-01" db="EMBL/GenBank/DDBJ databases">
        <title>Novel species of Nocardioides.</title>
        <authorList>
            <person name="Liu Q."/>
            <person name="X Y.-H."/>
        </authorList>
    </citation>
    <scope>NUCLEOTIDE SEQUENCE [LARGE SCALE GENOMIC DNA]</scope>
    <source>
        <strain evidence="3 4">HLT2-9</strain>
    </source>
</reference>
<evidence type="ECO:0000259" key="2">
    <source>
        <dbReference type="Pfam" id="PF00188"/>
    </source>
</evidence>
<dbReference type="Gene3D" id="3.40.33.10">
    <property type="entry name" value="CAP"/>
    <property type="match status" value="1"/>
</dbReference>
<evidence type="ECO:0000256" key="1">
    <source>
        <dbReference type="SAM" id="SignalP"/>
    </source>
</evidence>
<feature type="chain" id="PRO_5020240130" evidence="1">
    <location>
        <begin position="30"/>
        <end position="193"/>
    </location>
</feature>
<gene>
    <name evidence="3" type="ORF">EUA94_03545</name>
</gene>
<dbReference type="InterPro" id="IPR014044">
    <property type="entry name" value="CAP_dom"/>
</dbReference>
<dbReference type="OrthoDB" id="68195at2"/>
<evidence type="ECO:0000313" key="4">
    <source>
        <dbReference type="Proteomes" id="UP000291101"/>
    </source>
</evidence>
<dbReference type="InterPro" id="IPR035940">
    <property type="entry name" value="CAP_sf"/>
</dbReference>
<comment type="caution">
    <text evidence="3">The sequence shown here is derived from an EMBL/GenBank/DDBJ whole genome shotgun (WGS) entry which is preliminary data.</text>
</comment>
<sequence length="193" mass="20702">MTVPHSRSLARLATIAVAAAAVCSVPAAADAKDWSGPRSTANWSGPRTAAHVVTSAGGDLDDTSDAVATDALEDALMAEINEARAANGLRKIWNFDACTDQLAEEWGQQIARTGLFEHRDQNEVIRRCNNSWAGETLVRGVGLTPDVMVDLWLDSPGHREILLNPRARRAGVSIDQDSQGRVIGVVNLVRHTS</sequence>
<dbReference type="CDD" id="cd05379">
    <property type="entry name" value="CAP_bacterial"/>
    <property type="match status" value="1"/>
</dbReference>
<dbReference type="SUPFAM" id="SSF55797">
    <property type="entry name" value="PR-1-like"/>
    <property type="match status" value="1"/>
</dbReference>